<feature type="region of interest" description="Disordered" evidence="1">
    <location>
        <begin position="147"/>
        <end position="236"/>
    </location>
</feature>
<dbReference type="InterPro" id="IPR024752">
    <property type="entry name" value="Myb/SANT-like_dom"/>
</dbReference>
<evidence type="ECO:0000313" key="4">
    <source>
        <dbReference type="Proteomes" id="UP001497457"/>
    </source>
</evidence>
<dbReference type="PANTHER" id="PTHR46934:SF9">
    <property type="entry name" value="MYB_SANT-LIKE DOMAIN-CONTAINING PROTEIN"/>
    <property type="match status" value="1"/>
</dbReference>
<dbReference type="EMBL" id="OZ075134">
    <property type="protein sequence ID" value="CAL4992022.1"/>
    <property type="molecule type" value="Genomic_DNA"/>
</dbReference>
<dbReference type="PANTHER" id="PTHR46934">
    <property type="entry name" value="MYB_DNA-BIND_3 DOMAIN-CONTAINING PROTEIN-RELATED"/>
    <property type="match status" value="1"/>
</dbReference>
<organism evidence="3 4">
    <name type="scientific">Urochloa decumbens</name>
    <dbReference type="NCBI Taxonomy" id="240449"/>
    <lineage>
        <taxon>Eukaryota</taxon>
        <taxon>Viridiplantae</taxon>
        <taxon>Streptophyta</taxon>
        <taxon>Embryophyta</taxon>
        <taxon>Tracheophyta</taxon>
        <taxon>Spermatophyta</taxon>
        <taxon>Magnoliopsida</taxon>
        <taxon>Liliopsida</taxon>
        <taxon>Poales</taxon>
        <taxon>Poaceae</taxon>
        <taxon>PACMAD clade</taxon>
        <taxon>Panicoideae</taxon>
        <taxon>Panicodae</taxon>
        <taxon>Paniceae</taxon>
        <taxon>Melinidinae</taxon>
        <taxon>Urochloa</taxon>
    </lineage>
</organism>
<gene>
    <name evidence="3" type="ORF">URODEC1_LOCUS60907</name>
</gene>
<feature type="compositionally biased region" description="Polar residues" evidence="1">
    <location>
        <begin position="187"/>
        <end position="207"/>
    </location>
</feature>
<keyword evidence="4" id="KW-1185">Reference proteome</keyword>
<dbReference type="Proteomes" id="UP001497457">
    <property type="component" value="Chromosome 24b"/>
</dbReference>
<evidence type="ECO:0000259" key="2">
    <source>
        <dbReference type="Pfam" id="PF12776"/>
    </source>
</evidence>
<name>A0ABC9B2N0_9POAL</name>
<evidence type="ECO:0000313" key="3">
    <source>
        <dbReference type="EMBL" id="CAL4992022.1"/>
    </source>
</evidence>
<protein>
    <recommendedName>
        <fullName evidence="2">Myb/SANT-like domain-containing protein</fullName>
    </recommendedName>
</protein>
<sequence>MSTGRATWTFTYEKGLVDIMKELVNIPMLRGQNGWNAEGWRSITNKFNERFPMARFTKQQVQEKEKELKGNYKVIRDARKSGVGWNDTLGMINAEPDQWKKLIADNSKVAKFQKKPFPLFNICEELYEGSIATGDLNFTSTAIHLPRTRQRVEPTTETSNQRMEPTSETSEQRVELPPRSQPLPPQISISEQSIHQTSARNPFSSSLDGLDGFEVQSAPSNQILQDQDIRGGRKRKQNQMAVKLGQYIDLKKDQYQETSKMIEEKKRREEAYSIQNCIDMVDAIEDLTDEEKAAANELFHSETNRMIFVGTKNPNVRLIWLKNKICSSLHYDIKMNKKAVDR</sequence>
<dbReference type="Pfam" id="PF12776">
    <property type="entry name" value="Myb_DNA-bind_3"/>
    <property type="match status" value="1"/>
</dbReference>
<reference evidence="3" key="1">
    <citation type="submission" date="2024-10" db="EMBL/GenBank/DDBJ databases">
        <authorList>
            <person name="Ryan C."/>
        </authorList>
    </citation>
    <scope>NUCLEOTIDE SEQUENCE [LARGE SCALE GENOMIC DNA]</scope>
</reference>
<proteinExistence type="predicted"/>
<feature type="compositionally biased region" description="Polar residues" evidence="1">
    <location>
        <begin position="153"/>
        <end position="169"/>
    </location>
</feature>
<evidence type="ECO:0000256" key="1">
    <source>
        <dbReference type="SAM" id="MobiDB-lite"/>
    </source>
</evidence>
<feature type="domain" description="Myb/SANT-like" evidence="2">
    <location>
        <begin position="7"/>
        <end position="101"/>
    </location>
</feature>
<accession>A0ABC9B2N0</accession>
<dbReference type="AlphaFoldDB" id="A0ABC9B2N0"/>